<dbReference type="Proteomes" id="UP000679725">
    <property type="component" value="Unassembled WGS sequence"/>
</dbReference>
<dbReference type="InterPro" id="IPR008551">
    <property type="entry name" value="TANGO2"/>
</dbReference>
<evidence type="ECO:0000313" key="2">
    <source>
        <dbReference type="Proteomes" id="UP000679725"/>
    </source>
</evidence>
<organism evidence="1 2">
    <name type="scientific">Dyadobacter linearis</name>
    <dbReference type="NCBI Taxonomy" id="2823330"/>
    <lineage>
        <taxon>Bacteria</taxon>
        <taxon>Pseudomonadati</taxon>
        <taxon>Bacteroidota</taxon>
        <taxon>Cytophagia</taxon>
        <taxon>Cytophagales</taxon>
        <taxon>Spirosomataceae</taxon>
        <taxon>Dyadobacter</taxon>
    </lineage>
</organism>
<dbReference type="PANTHER" id="PTHR17985">
    <property type="entry name" value="SER/THR-RICH PROTEIN T10 IN DGCR REGION"/>
    <property type="match status" value="1"/>
</dbReference>
<protein>
    <recommendedName>
        <fullName evidence="3">Transport and Golgi organisation 2</fullName>
    </recommendedName>
</protein>
<proteinExistence type="predicted"/>
<accession>A0ABM8UQJ2</accession>
<keyword evidence="2" id="KW-1185">Reference proteome</keyword>
<name>A0ABM8UQJ2_9BACT</name>
<reference evidence="1 2" key="1">
    <citation type="submission" date="2021-04" db="EMBL/GenBank/DDBJ databases">
        <authorList>
            <person name="Rodrigo-Torres L."/>
            <person name="Arahal R. D."/>
            <person name="Lucena T."/>
        </authorList>
    </citation>
    <scope>NUCLEOTIDE SEQUENCE [LARGE SCALE GENOMIC DNA]</scope>
    <source>
        <strain evidence="1 2">CECT 9623</strain>
    </source>
</reference>
<comment type="caution">
    <text evidence="1">The sequence shown here is derived from an EMBL/GenBank/DDBJ whole genome shotgun (WGS) entry which is preliminary data.</text>
</comment>
<sequence length="236" mass="26884">MCTVTYVARGKKAILTSNRDEHRDRPASLPPASYLIGQKHITFPKDPKAGGTWFAADDLGNVAVLLNGALFAHQPALQYRKSRGLVLLDIIAEISPSSCWENYDLQGIEPFTIILLEQHSLFQLRWDGEKKESIQLPAAEDHIWSSCTLYAPDIQQERILWFDHFRKQNPEADMEDMKHFHSQTARENPDNGLIINRDSGVKTFSITQAVVEDNQAEMFHYDLLKEKQLSHSIITV</sequence>
<dbReference type="Pfam" id="PF05742">
    <property type="entry name" value="TANGO2"/>
    <property type="match status" value="1"/>
</dbReference>
<evidence type="ECO:0008006" key="3">
    <source>
        <dbReference type="Google" id="ProtNLM"/>
    </source>
</evidence>
<dbReference type="EMBL" id="CAJRAU010000003">
    <property type="protein sequence ID" value="CAG5069694.1"/>
    <property type="molecule type" value="Genomic_DNA"/>
</dbReference>
<evidence type="ECO:0000313" key="1">
    <source>
        <dbReference type="EMBL" id="CAG5069694.1"/>
    </source>
</evidence>
<dbReference type="RefSeq" id="WP_215233789.1">
    <property type="nucleotide sequence ID" value="NZ_CAJRAU010000003.1"/>
</dbReference>
<gene>
    <name evidence="1" type="ORF">DYBT9623_02431</name>
</gene>
<dbReference type="PANTHER" id="PTHR17985:SF8">
    <property type="entry name" value="TRANSPORT AND GOLGI ORGANIZATION PROTEIN 2 HOMOLOG"/>
    <property type="match status" value="1"/>
</dbReference>